<feature type="domain" description="Post-SET" evidence="18">
    <location>
        <begin position="2147"/>
        <end position="2163"/>
    </location>
</feature>
<proteinExistence type="predicted"/>
<keyword evidence="7 14" id="KW-0694">RNA-binding</keyword>
<comment type="subcellular location">
    <subcellularLocation>
        <location evidence="1">Nucleus</location>
    </subcellularLocation>
</comment>
<dbReference type="Gene3D" id="2.170.270.10">
    <property type="entry name" value="SET domain"/>
    <property type="match status" value="1"/>
</dbReference>
<reference evidence="19 20" key="1">
    <citation type="journal article" date="2018" name="Biotechnol. Adv.">
        <title>Improved genomic resources and new bioinformatic workflow for the carcinogenic parasite Clonorchis sinensis: Biotechnological implications.</title>
        <authorList>
            <person name="Wang D."/>
            <person name="Korhonen P.K."/>
            <person name="Gasser R.B."/>
            <person name="Young N.D."/>
        </authorList>
    </citation>
    <scope>NUCLEOTIDE SEQUENCE [LARGE SCALE GENOMIC DNA]</scope>
    <source>
        <strain evidence="19">Cs-k2</strain>
    </source>
</reference>
<feature type="region of interest" description="Disordered" evidence="15">
    <location>
        <begin position="1630"/>
        <end position="1660"/>
    </location>
</feature>
<dbReference type="PANTHER" id="PTHR45814">
    <property type="entry name" value="HISTONE-LYSINE N-METHYLTRANSFERASE SETD1"/>
    <property type="match status" value="1"/>
</dbReference>
<feature type="compositionally biased region" description="Polar residues" evidence="15">
    <location>
        <begin position="640"/>
        <end position="655"/>
    </location>
</feature>
<dbReference type="Pfam" id="PF00856">
    <property type="entry name" value="SET"/>
    <property type="match status" value="1"/>
</dbReference>
<dbReference type="GO" id="GO:0140999">
    <property type="term" value="F:histone H3K4 trimethyltransferase activity"/>
    <property type="evidence" value="ECO:0007669"/>
    <property type="project" value="UniProtKB-EC"/>
</dbReference>
<keyword evidence="3" id="KW-0489">Methyltransferase</keyword>
<feature type="region of interest" description="Disordered" evidence="15">
    <location>
        <begin position="571"/>
        <end position="662"/>
    </location>
</feature>
<protein>
    <recommendedName>
        <fullName evidence="2">[histone H3]-lysine(4) N-trimethyltransferase</fullName>
        <ecNumber evidence="2">2.1.1.354</ecNumber>
    </recommendedName>
</protein>
<accession>A0A8T1MGQ9</accession>
<dbReference type="SMART" id="SM00508">
    <property type="entry name" value="PostSET"/>
    <property type="match status" value="1"/>
</dbReference>
<evidence type="ECO:0000256" key="3">
    <source>
        <dbReference type="ARBA" id="ARBA00022603"/>
    </source>
</evidence>
<evidence type="ECO:0000256" key="15">
    <source>
        <dbReference type="SAM" id="MobiDB-lite"/>
    </source>
</evidence>
<dbReference type="CDD" id="cd19169">
    <property type="entry name" value="SET_SETD1"/>
    <property type="match status" value="1"/>
</dbReference>
<dbReference type="InterPro" id="IPR035979">
    <property type="entry name" value="RBD_domain_sf"/>
</dbReference>
<evidence type="ECO:0000256" key="10">
    <source>
        <dbReference type="ARBA" id="ARBA00023242"/>
    </source>
</evidence>
<feature type="compositionally biased region" description="Polar residues" evidence="15">
    <location>
        <begin position="1534"/>
        <end position="1544"/>
    </location>
</feature>
<dbReference type="PROSITE" id="PS50868">
    <property type="entry name" value="POST_SET"/>
    <property type="match status" value="1"/>
</dbReference>
<feature type="compositionally biased region" description="Low complexity" evidence="15">
    <location>
        <begin position="1809"/>
        <end position="1826"/>
    </location>
</feature>
<feature type="compositionally biased region" description="Basic and acidic residues" evidence="15">
    <location>
        <begin position="1400"/>
        <end position="1427"/>
    </location>
</feature>
<feature type="compositionally biased region" description="Low complexity" evidence="15">
    <location>
        <begin position="1004"/>
        <end position="1013"/>
    </location>
</feature>
<evidence type="ECO:0000259" key="17">
    <source>
        <dbReference type="PROSITE" id="PS50280"/>
    </source>
</evidence>
<comment type="catalytic activity">
    <reaction evidence="11">
        <text>L-lysyl(4)-[histone H3] + 3 S-adenosyl-L-methionine = N(6),N(6),N(6)-trimethyl-L-lysyl(4)-[histone H3] + 3 S-adenosyl-L-homocysteine + 3 H(+)</text>
        <dbReference type="Rhea" id="RHEA:60260"/>
        <dbReference type="Rhea" id="RHEA-COMP:15537"/>
        <dbReference type="Rhea" id="RHEA-COMP:15547"/>
        <dbReference type="ChEBI" id="CHEBI:15378"/>
        <dbReference type="ChEBI" id="CHEBI:29969"/>
        <dbReference type="ChEBI" id="CHEBI:57856"/>
        <dbReference type="ChEBI" id="CHEBI:59789"/>
        <dbReference type="ChEBI" id="CHEBI:61961"/>
        <dbReference type="EC" id="2.1.1.354"/>
    </reaction>
</comment>
<feature type="domain" description="SET" evidence="17">
    <location>
        <begin position="2024"/>
        <end position="2141"/>
    </location>
</feature>
<feature type="compositionally biased region" description="Polar residues" evidence="15">
    <location>
        <begin position="517"/>
        <end position="535"/>
    </location>
</feature>
<evidence type="ECO:0000313" key="19">
    <source>
        <dbReference type="EMBL" id="KAG5447891.1"/>
    </source>
</evidence>
<dbReference type="InterPro" id="IPR037841">
    <property type="entry name" value="SET_SETD1A/B"/>
</dbReference>
<feature type="compositionally biased region" description="Basic and acidic residues" evidence="15">
    <location>
        <begin position="1438"/>
        <end position="1451"/>
    </location>
</feature>
<sequence length="2163" mass="241000">MTAKGGSLFHSRNHRLERWAEYFEGQFSWYPASGDGAYFNHLSEKGMNYEISAEVGFEPRTFRSVNSRSDHFGHLAPISPRDSPLTVLYLRTSLSARASNAQLTTPPLQLFIGRNCSSCNHCMRGTRFLQPTMMVMMMRLGQPGSIPSLVLPSGGMAVRHRWGATAERFFSCPFPVGTAFFYYTRAPLFYDLRSHLNTRLSVMESKRGICVRMCVQMCARWLRGARWLKWLEREFTDRKVRGSNPTSASRLPLSRLGQPGSIPALVLPSGGMVAKRRKGATTERFSTDVRTKMESSSGGHSFIAAKLLRDPEINPAYRMQLYRIDGVVEGVSTNFHTETRNQQTLPDSEPVVDPRPSFHFRGLCKRQAADLPIPSFKIDEYYVGEKPEKEVTFSNLNDNISYKNLEDMCKPFGMIEEAKVYYHPLTQRHLGVGTVVFRSSKSAKLCASTLNHTSKMGNIMEVRVDFLGRHRAKLLGELMADMLPRNGSVDQLPDAECAVARSRLLSGHHSSFGHHPNTVQSKHVSHGSMFTTESTAPGPGRLRAQRTPSRDLPPSHCMTTFNSHLFSRASANRSDHSGSLDHLPPTGEIRVVTDLKPNDEESVRHQLRNKPLGSSSTFPTERGLHISDSIPEALDPGSAHPTNTDRVNKIRSNQPPCEESLESRIQKLLQLNALSGTPAASSPPPPLDVHSSTTPITVTSSVSSSSYKTATTTAPACSSDPLSRHGDSHVSLTQSDRTRVSLESDVYFPHLSDRPQALINRRTLLPTPESLTDASILDTSRAFSLPRQSSSPSTSRTPGSKVAQKPLDTVELNMIALDVFTLFIDELKEIMRRDVTRRIVEGNAFKIFSNWWDSKENDILKAPLDTAGLHPSRSTANLNDDTQPPASEPVIPAEQITQTSQKTGVLPSSVVVTASLSTCITSTTPCTSMPTTSAQPGFNLFGFGLFTGLRASLPKIRRKPRPPSPEPSRSAKHSEQRGRSESANESENDTPDPKPRRRSTGRKSTASDTSSTDSDTDADVRAVSKHDGEWESPAHELRKTDNDQPPRNSPAKPRRARLHRRQRRLTSDSFSSVDHSPVRPRTPSSRSSSAENSRSCDRDRNTEDRPRKPETSPQRKEPSRVADVFASSSGSDSDVSTLSSQKRSVVEKPSVSSSDESTEPLNYLSEAEHLAKSRSPSEASLKSQHSNLGSPSTEVGDNDVAVVSTHSPIHPEWTKPSPPHHSSDISELDTSLSSADEQTPATPNKIGPSSGRRRGRPPRTAVVSSARRGRGKSRKTESEHSTLLSPVRKYEGAYNRFFPARQPSESDSSPDRGTSTDEGSQLAEPSRYPVSASRPDNWSALRASLHSPCERDAQSGFPVNYSRRKQSLSDLRRSRESLPVNDTHAFSISHVDRVHADKDYTPLVDRPRGMVTKPDHERHRQPRDSLKHLKNSLLSPMDHWKDTMQSSRHDGDETDSASNDSIEVVDTVRKPYSWPEVLLLEHNYFHLPPVGSTIKYRSRIPLKIVTDSVQSVTKSDDSERSRSSLVDRGRKRPLQSNDHSNRMTADTDEMDSDSTWFRNKKQALMSPVNHQNMDLESAQFLPEDERIPKQQYFKPDREVTRYMEPKVRIRGNRELASLFTPVVKADLERENLSAPSKRPTNLASSDEVKPETPTFSPRSPEEEEYILRSILLRGADPEDIMFFQMVCEHSLNCSPSSLCTWCKTPKYSAYLQGSQKLTLSLGNFRWVDHPPTLIPDPFEIPTYLSHNGLLIRFPEEPSCDSARTSGRVCGLKRLKESPTKSSRCMRLASFSSSHPDNVVRNVTRDLFGSDSSSSTDLSDRSSTSKTEPPAAHSANSASLATAVRVNNIQDKKLVRVDPLPPQSWLKFDRLLIAVAAFSSSLRFSGIPSDVQLDTIDVHLGPAASLPPIHSSGCARTQGFYWMPTEERFRRAWSVGRSLIAEDGRRRPIPLMPATVEAQLGVNAVIQAIGGSIEDRLTEQASEAKKKQLTQFREARSAQRRLLAQFQDIETGDLLKFNQLKFRKKQLIFAKSPIHAWGLIALEPIAAEEMVIEYVGQVVRKSVAELRERQYEAKGIGGSYLFRIDDDFVIDATMCGNNGRFINHSCQPNCYAKIITVEGKKKIVIYSKRDINVMEEITYDYKFPYEEEKIPCQCGASTCRGTLN</sequence>
<feature type="compositionally biased region" description="Basic and acidic residues" evidence="15">
    <location>
        <begin position="591"/>
        <end position="604"/>
    </location>
</feature>
<dbReference type="InterPro" id="IPR044570">
    <property type="entry name" value="Set1-like"/>
</dbReference>
<feature type="compositionally biased region" description="Basic and acidic residues" evidence="15">
    <location>
        <begin position="1018"/>
        <end position="1044"/>
    </location>
</feature>
<feature type="domain" description="RRM" evidence="16">
    <location>
        <begin position="389"/>
        <end position="469"/>
    </location>
</feature>
<keyword evidence="20" id="KW-1185">Reference proteome</keyword>
<feature type="compositionally biased region" description="Low complexity" evidence="15">
    <location>
        <begin position="1127"/>
        <end position="1140"/>
    </location>
</feature>
<dbReference type="InterPro" id="IPR012677">
    <property type="entry name" value="Nucleotide-bd_a/b_plait_sf"/>
</dbReference>
<dbReference type="PROSITE" id="PS50102">
    <property type="entry name" value="RRM"/>
    <property type="match status" value="1"/>
</dbReference>
<dbReference type="SMART" id="SM00317">
    <property type="entry name" value="SET"/>
    <property type="match status" value="1"/>
</dbReference>
<evidence type="ECO:0000256" key="14">
    <source>
        <dbReference type="PROSITE-ProRule" id="PRU00176"/>
    </source>
</evidence>
<evidence type="ECO:0000256" key="5">
    <source>
        <dbReference type="ARBA" id="ARBA00022691"/>
    </source>
</evidence>
<feature type="compositionally biased region" description="Basic and acidic residues" evidence="15">
    <location>
        <begin position="1094"/>
        <end position="1120"/>
    </location>
</feature>
<dbReference type="EMBL" id="NIRI02000042">
    <property type="protein sequence ID" value="KAG5447891.1"/>
    <property type="molecule type" value="Genomic_DNA"/>
</dbReference>
<evidence type="ECO:0000256" key="4">
    <source>
        <dbReference type="ARBA" id="ARBA00022679"/>
    </source>
</evidence>
<feature type="region of interest" description="Disordered" evidence="15">
    <location>
        <begin position="1809"/>
        <end position="1836"/>
    </location>
</feature>
<keyword evidence="8" id="KW-0805">Transcription regulation</keyword>
<dbReference type="PROSITE" id="PS50280">
    <property type="entry name" value="SET"/>
    <property type="match status" value="1"/>
</dbReference>
<feature type="region of interest" description="Disordered" evidence="15">
    <location>
        <begin position="955"/>
        <end position="1335"/>
    </location>
</feature>
<feature type="compositionally biased region" description="Basic and acidic residues" evidence="15">
    <location>
        <begin position="972"/>
        <end position="982"/>
    </location>
</feature>
<dbReference type="InterPro" id="IPR001214">
    <property type="entry name" value="SET_dom"/>
</dbReference>
<evidence type="ECO:0000259" key="18">
    <source>
        <dbReference type="PROSITE" id="PS50868"/>
    </source>
</evidence>
<dbReference type="PANTHER" id="PTHR45814:SF2">
    <property type="entry name" value="HISTONE-LYSINE N-METHYLTRANSFERASE SETD1"/>
    <property type="match status" value="1"/>
</dbReference>
<feature type="compositionally biased region" description="Basic residues" evidence="15">
    <location>
        <begin position="1052"/>
        <end position="1064"/>
    </location>
</feature>
<keyword evidence="9" id="KW-0804">Transcription</keyword>
<dbReference type="OrthoDB" id="308383at2759"/>
<dbReference type="SUPFAM" id="SSF54928">
    <property type="entry name" value="RNA-binding domain, RBD"/>
    <property type="match status" value="1"/>
</dbReference>
<evidence type="ECO:0000256" key="11">
    <source>
        <dbReference type="ARBA" id="ARBA00047571"/>
    </source>
</evidence>
<dbReference type="GO" id="GO:0048188">
    <property type="term" value="C:Set1C/COMPASS complex"/>
    <property type="evidence" value="ECO:0007669"/>
    <property type="project" value="InterPro"/>
</dbReference>
<evidence type="ECO:0000256" key="12">
    <source>
        <dbReference type="ARBA" id="ARBA00047583"/>
    </source>
</evidence>
<keyword evidence="4" id="KW-0808">Transferase</keyword>
<keyword evidence="5" id="KW-0949">S-adenosyl-L-methionine</keyword>
<feature type="compositionally biased region" description="Low complexity" evidence="15">
    <location>
        <begin position="784"/>
        <end position="800"/>
    </location>
</feature>
<feature type="region of interest" description="Disordered" evidence="15">
    <location>
        <begin position="508"/>
        <end position="557"/>
    </location>
</feature>
<keyword evidence="10" id="KW-0539">Nucleus</keyword>
<name>A0A8T1MGQ9_CLOSI</name>
<dbReference type="EC" id="2.1.1.354" evidence="2"/>
<evidence type="ECO:0000259" key="16">
    <source>
        <dbReference type="PROSITE" id="PS50102"/>
    </source>
</evidence>
<feature type="region of interest" description="Disordered" evidence="15">
    <location>
        <begin position="782"/>
        <end position="803"/>
    </location>
</feature>
<dbReference type="Gene3D" id="3.30.70.330">
    <property type="match status" value="1"/>
</dbReference>
<dbReference type="Proteomes" id="UP000286415">
    <property type="component" value="Unassembled WGS sequence"/>
</dbReference>
<dbReference type="Pfam" id="PF00076">
    <property type="entry name" value="RRM_1"/>
    <property type="match status" value="1"/>
</dbReference>
<comment type="catalytic activity">
    <reaction evidence="13">
        <text>N(6),N(6)-dimethyl-L-lysyl(4)-[histone H3] + S-adenosyl-L-methionine = N(6),N(6),N(6)-trimethyl-L-lysyl(4)-[histone H3] + S-adenosyl-L-homocysteine + H(+)</text>
        <dbReference type="Rhea" id="RHEA:60272"/>
        <dbReference type="Rhea" id="RHEA-COMP:15537"/>
        <dbReference type="Rhea" id="RHEA-COMP:15540"/>
        <dbReference type="ChEBI" id="CHEBI:15378"/>
        <dbReference type="ChEBI" id="CHEBI:57856"/>
        <dbReference type="ChEBI" id="CHEBI:59789"/>
        <dbReference type="ChEBI" id="CHEBI:61961"/>
        <dbReference type="ChEBI" id="CHEBI:61976"/>
    </reaction>
</comment>
<organism evidence="19 20">
    <name type="scientific">Clonorchis sinensis</name>
    <name type="common">Chinese liver fluke</name>
    <dbReference type="NCBI Taxonomy" id="79923"/>
    <lineage>
        <taxon>Eukaryota</taxon>
        <taxon>Metazoa</taxon>
        <taxon>Spiralia</taxon>
        <taxon>Lophotrochozoa</taxon>
        <taxon>Platyhelminthes</taxon>
        <taxon>Trematoda</taxon>
        <taxon>Digenea</taxon>
        <taxon>Opisthorchiida</taxon>
        <taxon>Opisthorchiata</taxon>
        <taxon>Opisthorchiidae</taxon>
        <taxon>Clonorchis</taxon>
    </lineage>
</organism>
<feature type="compositionally biased region" description="Polar residues" evidence="15">
    <location>
        <begin position="1174"/>
        <end position="1195"/>
    </location>
</feature>
<dbReference type="InterPro" id="IPR000504">
    <property type="entry name" value="RRM_dom"/>
</dbReference>
<feature type="compositionally biased region" description="Basic and acidic residues" evidence="15">
    <location>
        <begin position="1514"/>
        <end position="1528"/>
    </location>
</feature>
<evidence type="ECO:0000256" key="2">
    <source>
        <dbReference type="ARBA" id="ARBA00012182"/>
    </source>
</evidence>
<dbReference type="SUPFAM" id="SSF82199">
    <property type="entry name" value="SET domain"/>
    <property type="match status" value="1"/>
</dbReference>
<feature type="region of interest" description="Disordered" evidence="15">
    <location>
        <begin position="675"/>
        <end position="736"/>
    </location>
</feature>
<feature type="region of interest" description="Disordered" evidence="15">
    <location>
        <begin position="1400"/>
        <end position="1462"/>
    </location>
</feature>
<feature type="region of interest" description="Disordered" evidence="15">
    <location>
        <begin position="1508"/>
        <end position="1553"/>
    </location>
</feature>
<dbReference type="GO" id="GO:0003723">
    <property type="term" value="F:RNA binding"/>
    <property type="evidence" value="ECO:0007669"/>
    <property type="project" value="UniProtKB-UniRule"/>
</dbReference>
<dbReference type="GO" id="GO:0032259">
    <property type="term" value="P:methylation"/>
    <property type="evidence" value="ECO:0007669"/>
    <property type="project" value="UniProtKB-KW"/>
</dbReference>
<feature type="compositionally biased region" description="Low complexity" evidence="15">
    <location>
        <begin position="689"/>
        <end position="713"/>
    </location>
</feature>
<feature type="compositionally biased region" description="Polar residues" evidence="15">
    <location>
        <begin position="1303"/>
        <end position="1319"/>
    </location>
</feature>
<evidence type="ECO:0000256" key="13">
    <source>
        <dbReference type="ARBA" id="ARBA00049129"/>
    </source>
</evidence>
<reference evidence="19 20" key="2">
    <citation type="journal article" date="2021" name="Genomics">
        <title>High-quality reference genome for Clonorchis sinensis.</title>
        <authorList>
            <person name="Young N.D."/>
            <person name="Stroehlein A.J."/>
            <person name="Kinkar L."/>
            <person name="Wang T."/>
            <person name="Sohn W.M."/>
            <person name="Chang B.C.H."/>
            <person name="Kaur P."/>
            <person name="Weisz D."/>
            <person name="Dudchenko O."/>
            <person name="Aiden E.L."/>
            <person name="Korhonen P.K."/>
            <person name="Gasser R.B."/>
        </authorList>
    </citation>
    <scope>NUCLEOTIDE SEQUENCE [LARGE SCALE GENOMIC DNA]</scope>
    <source>
        <strain evidence="19">Cs-k2</strain>
    </source>
</reference>
<gene>
    <name evidence="19" type="ORF">CSKR_112559</name>
</gene>
<keyword evidence="6" id="KW-0156">Chromatin regulator</keyword>
<evidence type="ECO:0000256" key="6">
    <source>
        <dbReference type="ARBA" id="ARBA00022853"/>
    </source>
</evidence>
<feature type="compositionally biased region" description="Low complexity" evidence="15">
    <location>
        <begin position="1079"/>
        <end position="1093"/>
    </location>
</feature>
<evidence type="ECO:0000256" key="8">
    <source>
        <dbReference type="ARBA" id="ARBA00023015"/>
    </source>
</evidence>
<evidence type="ECO:0000256" key="7">
    <source>
        <dbReference type="ARBA" id="ARBA00022884"/>
    </source>
</evidence>
<evidence type="ECO:0000313" key="20">
    <source>
        <dbReference type="Proteomes" id="UP000286415"/>
    </source>
</evidence>
<dbReference type="InterPro" id="IPR003616">
    <property type="entry name" value="Post-SET_dom"/>
</dbReference>
<evidence type="ECO:0000256" key="9">
    <source>
        <dbReference type="ARBA" id="ARBA00023163"/>
    </source>
</evidence>
<comment type="catalytic activity">
    <reaction evidence="12">
        <text>N(6)-methyl-L-lysyl(4)-[histone H3] + S-adenosyl-L-methionine = N(6),N(6)-dimethyl-L-lysyl(4)-[histone H3] + S-adenosyl-L-homocysteine + H(+)</text>
        <dbReference type="Rhea" id="RHEA:60268"/>
        <dbReference type="Rhea" id="RHEA-COMP:15540"/>
        <dbReference type="Rhea" id="RHEA-COMP:15543"/>
        <dbReference type="ChEBI" id="CHEBI:15378"/>
        <dbReference type="ChEBI" id="CHEBI:57856"/>
        <dbReference type="ChEBI" id="CHEBI:59789"/>
        <dbReference type="ChEBI" id="CHEBI:61929"/>
        <dbReference type="ChEBI" id="CHEBI:61976"/>
    </reaction>
</comment>
<evidence type="ECO:0000256" key="1">
    <source>
        <dbReference type="ARBA" id="ARBA00004123"/>
    </source>
</evidence>
<feature type="compositionally biased region" description="Polar residues" evidence="15">
    <location>
        <begin position="1228"/>
        <end position="1242"/>
    </location>
</feature>
<comment type="caution">
    <text evidence="19">The sequence shown here is derived from an EMBL/GenBank/DDBJ whole genome shotgun (WGS) entry which is preliminary data.</text>
</comment>
<dbReference type="InterPro" id="IPR046341">
    <property type="entry name" value="SET_dom_sf"/>
</dbReference>
<dbReference type="SMART" id="SM00360">
    <property type="entry name" value="RRM"/>
    <property type="match status" value="1"/>
</dbReference>